<dbReference type="Proteomes" id="UP001189429">
    <property type="component" value="Unassembled WGS sequence"/>
</dbReference>
<accession>A0ABN9WEJ5</accession>
<evidence type="ECO:0000313" key="3">
    <source>
        <dbReference type="Proteomes" id="UP001189429"/>
    </source>
</evidence>
<evidence type="ECO:0000313" key="2">
    <source>
        <dbReference type="EMBL" id="CAK0883270.1"/>
    </source>
</evidence>
<comment type="caution">
    <text evidence="2">The sequence shown here is derived from an EMBL/GenBank/DDBJ whole genome shotgun (WGS) entry which is preliminary data.</text>
</comment>
<dbReference type="EMBL" id="CAUYUJ010018393">
    <property type="protein sequence ID" value="CAK0883270.1"/>
    <property type="molecule type" value="Genomic_DNA"/>
</dbReference>
<feature type="compositionally biased region" description="Low complexity" evidence="1">
    <location>
        <begin position="188"/>
        <end position="215"/>
    </location>
</feature>
<sequence length="478" mass="53657">MRYAFRQVKKKEQREQLNRNAEEGIQRRPCVVIGHQGENTWVSLGGRTMRVAPVHIKALARDDVWFPNGKGEIGQAVAELNEARVSLEQEEAPVEDIRPEPGEPKTKPDEMKQAWREFIDKPNDDDLRLDFQEDPQPEQSVEDQPTEPPPTDMDEQRYGAAESRRRRAAVDGADSCDFGPAFNRLQTSREQASSAAASPRAASSDPEAAPSGSEPAEPKSEGARQSSRSAPKVAMQTSIDADRIKRKQAEKETHWGAIKESEAARGKVKANLSLPGRFVYLGKTAPLRTDKHPLPVRFGLEIYAAEVEAAFMQGDEQPDQELFMAQPREGLPGLRPKQMINLIKRLKRTSLVAEEKIRYNIMFSLRQHSLDPVPHHGYDKHGELRAVVVVQVDDLLLGISPSTLLCTTVSASFCRGRLERFAFTFCGKQAWRDEEGVIHLRQTEYANICEGIALNKERKMELKAEATPTEFSESRSEL</sequence>
<proteinExistence type="predicted"/>
<feature type="non-terminal residue" evidence="2">
    <location>
        <position position="478"/>
    </location>
</feature>
<name>A0ABN9WEJ5_9DINO</name>
<evidence type="ECO:0008006" key="4">
    <source>
        <dbReference type="Google" id="ProtNLM"/>
    </source>
</evidence>
<evidence type="ECO:0000256" key="1">
    <source>
        <dbReference type="SAM" id="MobiDB-lite"/>
    </source>
</evidence>
<feature type="region of interest" description="Disordered" evidence="1">
    <location>
        <begin position="88"/>
        <end position="241"/>
    </location>
</feature>
<protein>
    <recommendedName>
        <fullName evidence="4">FACT complex subunit</fullName>
    </recommendedName>
</protein>
<reference evidence="2" key="1">
    <citation type="submission" date="2023-10" db="EMBL/GenBank/DDBJ databases">
        <authorList>
            <person name="Chen Y."/>
            <person name="Shah S."/>
            <person name="Dougan E. K."/>
            <person name="Thang M."/>
            <person name="Chan C."/>
        </authorList>
    </citation>
    <scope>NUCLEOTIDE SEQUENCE [LARGE SCALE GENOMIC DNA]</scope>
</reference>
<organism evidence="2 3">
    <name type="scientific">Prorocentrum cordatum</name>
    <dbReference type="NCBI Taxonomy" id="2364126"/>
    <lineage>
        <taxon>Eukaryota</taxon>
        <taxon>Sar</taxon>
        <taxon>Alveolata</taxon>
        <taxon>Dinophyceae</taxon>
        <taxon>Prorocentrales</taxon>
        <taxon>Prorocentraceae</taxon>
        <taxon>Prorocentrum</taxon>
    </lineage>
</organism>
<keyword evidence="3" id="KW-1185">Reference proteome</keyword>
<feature type="compositionally biased region" description="Acidic residues" evidence="1">
    <location>
        <begin position="132"/>
        <end position="145"/>
    </location>
</feature>
<feature type="compositionally biased region" description="Polar residues" evidence="1">
    <location>
        <begin position="223"/>
        <end position="239"/>
    </location>
</feature>
<feature type="compositionally biased region" description="Basic and acidic residues" evidence="1">
    <location>
        <begin position="95"/>
        <end position="131"/>
    </location>
</feature>
<gene>
    <name evidence="2" type="ORF">PCOR1329_LOCUS65517</name>
</gene>